<dbReference type="EMBL" id="BHZD01000001">
    <property type="protein sequence ID" value="GCD41956.1"/>
    <property type="molecule type" value="Genomic_DNA"/>
</dbReference>
<name>A0A401VY32_STREY</name>
<gene>
    <name evidence="2" type="ORF">GKJPGBOP_01614</name>
</gene>
<dbReference type="SUPFAM" id="SSF55931">
    <property type="entry name" value="Glutamine synthetase/guanido kinase"/>
    <property type="match status" value="1"/>
</dbReference>
<dbReference type="Proteomes" id="UP000286746">
    <property type="component" value="Unassembled WGS sequence"/>
</dbReference>
<accession>A0A401VY32</accession>
<dbReference type="InterPro" id="IPR014746">
    <property type="entry name" value="Gln_synth/guanido_kin_cat_dom"/>
</dbReference>
<dbReference type="Pfam" id="PF04107">
    <property type="entry name" value="GCS2"/>
    <property type="match status" value="1"/>
</dbReference>
<comment type="catalytic activity">
    <reaction evidence="1">
        <text>L-cysteine + L-glutamate + ATP = gamma-L-glutamyl-L-cysteine + ADP + phosphate + H(+)</text>
        <dbReference type="Rhea" id="RHEA:13285"/>
        <dbReference type="ChEBI" id="CHEBI:15378"/>
        <dbReference type="ChEBI" id="CHEBI:29985"/>
        <dbReference type="ChEBI" id="CHEBI:30616"/>
        <dbReference type="ChEBI" id="CHEBI:35235"/>
        <dbReference type="ChEBI" id="CHEBI:43474"/>
        <dbReference type="ChEBI" id="CHEBI:58173"/>
        <dbReference type="ChEBI" id="CHEBI:456216"/>
        <dbReference type="EC" id="6.3.2.2"/>
    </reaction>
</comment>
<dbReference type="RefSeq" id="WP_125053208.1">
    <property type="nucleotide sequence ID" value="NZ_BHZD01000001.1"/>
</dbReference>
<evidence type="ECO:0000256" key="1">
    <source>
        <dbReference type="ARBA" id="ARBA00048819"/>
    </source>
</evidence>
<comment type="caution">
    <text evidence="2">The sequence shown here is derived from an EMBL/GenBank/DDBJ whole genome shotgun (WGS) entry which is preliminary data.</text>
</comment>
<reference evidence="2 3" key="1">
    <citation type="submission" date="2018-11" db="EMBL/GenBank/DDBJ databases">
        <title>Whole genome sequence of Streptomyces paromomycinus NBRC 15454(T).</title>
        <authorList>
            <person name="Komaki H."/>
            <person name="Tamura T."/>
        </authorList>
    </citation>
    <scope>NUCLEOTIDE SEQUENCE [LARGE SCALE GENOMIC DNA]</scope>
    <source>
        <strain evidence="2 3">NBRC 15454</strain>
    </source>
</reference>
<dbReference type="AlphaFoldDB" id="A0A401VY32"/>
<dbReference type="InterPro" id="IPR006336">
    <property type="entry name" value="GCS2"/>
</dbReference>
<sequence>MKIGIESELPVVDRRGAAADRPAVRSVFERLAARPDFDPYHDATTGTLVGARSARDHGTLDVGNDYGVCTVEAALPPEEGFAAAKAAWHRTLDDVVFPALAAEGLSALAHGCQPLTETLGGPYLADKAHYNLWLAQAERYPGHYASDAWPGFAAVQFNVDVPLPRVIDACNTLVKMTPLIFAWGANSAVFGGRVQPWHSLRLRGYTELSETNPFFAHRLHYPRHLYGSLADYMREAWALPIFEVTRHGVPHTPLVPELTTWQFAETGHAEFVDPDGTKRILHCTTADLASGLVFCWPAVRVRMRLDESCTVAEALEAVAAGRGEAVLRDGGRGTFVEIRHLPTMNREETFAWLAVLLGWLGDVEGCRDLFGGWSLQDARTAAAEVQTRGWAAEVAGVPLPEWGRRALDLAAESLRRDPVAPAEELEPLARRLRDRTSPATDAVAQVRSEGIEAFVEGLRMC</sequence>
<dbReference type="Gene3D" id="3.30.590.20">
    <property type="match status" value="1"/>
</dbReference>
<proteinExistence type="predicted"/>
<dbReference type="GO" id="GO:0042398">
    <property type="term" value="P:modified amino acid biosynthetic process"/>
    <property type="evidence" value="ECO:0007669"/>
    <property type="project" value="InterPro"/>
</dbReference>
<evidence type="ECO:0000313" key="2">
    <source>
        <dbReference type="EMBL" id="GCD41956.1"/>
    </source>
</evidence>
<organism evidence="2 3">
    <name type="scientific">Streptomyces paromomycinus</name>
    <name type="common">Streptomyces rimosus subsp. paromomycinus</name>
    <dbReference type="NCBI Taxonomy" id="92743"/>
    <lineage>
        <taxon>Bacteria</taxon>
        <taxon>Bacillati</taxon>
        <taxon>Actinomycetota</taxon>
        <taxon>Actinomycetes</taxon>
        <taxon>Kitasatosporales</taxon>
        <taxon>Streptomycetaceae</taxon>
        <taxon>Streptomyces</taxon>
    </lineage>
</organism>
<evidence type="ECO:0000313" key="3">
    <source>
        <dbReference type="Proteomes" id="UP000286746"/>
    </source>
</evidence>
<protein>
    <recommendedName>
        <fullName evidence="4">Glutamate--cysteine ligase</fullName>
    </recommendedName>
</protein>
<evidence type="ECO:0008006" key="4">
    <source>
        <dbReference type="Google" id="ProtNLM"/>
    </source>
</evidence>
<keyword evidence="3" id="KW-1185">Reference proteome</keyword>
<dbReference type="GO" id="GO:0004357">
    <property type="term" value="F:glutamate-cysteine ligase activity"/>
    <property type="evidence" value="ECO:0007669"/>
    <property type="project" value="UniProtKB-EC"/>
</dbReference>